<dbReference type="GO" id="GO:0005506">
    <property type="term" value="F:iron ion binding"/>
    <property type="evidence" value="ECO:0007669"/>
    <property type="project" value="InterPro"/>
</dbReference>
<accession>A0A1L7CS32</accession>
<name>A0A1L7CS32_9CORY</name>
<dbReference type="KEGG" id="cfk:CFRA_04500"/>
<dbReference type="InterPro" id="IPR001075">
    <property type="entry name" value="NIF_FeS_clus_asmbl_NifU_C"/>
</dbReference>
<sequence length="176" mass="18913">MLVPTHPEATADPATLRWVIPDGHLGFAGDVAGVPGLLQALLDDGTLARVEVRTDAVLTTLAPGNDWAGRGAAVRRAVTDALTTPRRWRPASDARATGPDEVLRNAARDVADVRLGRYIASHGGRFEVVGVRDGVVDVALRGECSDCAAAVVTMHARFEHLLRRRCPWLKEVRRAA</sequence>
<protein>
    <submittedName>
        <fullName evidence="3">Nitrogen fixation protein NifU</fullName>
    </submittedName>
</protein>
<dbReference type="Proteomes" id="UP000185434">
    <property type="component" value="Chromosome"/>
</dbReference>
<keyword evidence="4" id="KW-1185">Reference proteome</keyword>
<dbReference type="InterPro" id="IPR034904">
    <property type="entry name" value="FSCA_dom_sf"/>
</dbReference>
<dbReference type="OrthoDB" id="9798220at2"/>
<proteinExistence type="predicted"/>
<dbReference type="AlphaFoldDB" id="A0A1L7CS32"/>
<evidence type="ECO:0000256" key="1">
    <source>
        <dbReference type="ARBA" id="ARBA00049958"/>
    </source>
</evidence>
<dbReference type="SUPFAM" id="SSF117916">
    <property type="entry name" value="Fe-S cluster assembly (FSCA) domain-like"/>
    <property type="match status" value="1"/>
</dbReference>
<reference evidence="3 4" key="1">
    <citation type="submission" date="2014-08" db="EMBL/GenBank/DDBJ databases">
        <title>Complete genome sequence of Corynebacterium frankenforstense ST18(T) (=DSM 45800(T)), isolated from raw cow milk.</title>
        <authorList>
            <person name="Ruckert C."/>
            <person name="Albersmeier A."/>
            <person name="Winkler A."/>
            <person name="Lipski A."/>
            <person name="Kalinowski J."/>
        </authorList>
    </citation>
    <scope>NUCLEOTIDE SEQUENCE [LARGE SCALE GENOMIC DNA]</scope>
    <source>
        <strain evidence="3 4">ST18</strain>
    </source>
</reference>
<evidence type="ECO:0000259" key="2">
    <source>
        <dbReference type="Pfam" id="PF01106"/>
    </source>
</evidence>
<evidence type="ECO:0000313" key="4">
    <source>
        <dbReference type="Proteomes" id="UP000185434"/>
    </source>
</evidence>
<dbReference type="GO" id="GO:0016226">
    <property type="term" value="P:iron-sulfur cluster assembly"/>
    <property type="evidence" value="ECO:0007669"/>
    <property type="project" value="InterPro"/>
</dbReference>
<evidence type="ECO:0000313" key="3">
    <source>
        <dbReference type="EMBL" id="APT88646.1"/>
    </source>
</evidence>
<feature type="domain" description="NIF system FeS cluster assembly NifU C-terminal" evidence="2">
    <location>
        <begin position="117"/>
        <end position="172"/>
    </location>
</feature>
<gene>
    <name evidence="3" type="ORF">CFRA_04500</name>
</gene>
<dbReference type="RefSeq" id="WP_075663631.1">
    <property type="nucleotide sequence ID" value="NZ_CP009247.1"/>
</dbReference>
<dbReference type="EMBL" id="CP009247">
    <property type="protein sequence ID" value="APT88646.1"/>
    <property type="molecule type" value="Genomic_DNA"/>
</dbReference>
<dbReference type="GO" id="GO:0051536">
    <property type="term" value="F:iron-sulfur cluster binding"/>
    <property type="evidence" value="ECO:0007669"/>
    <property type="project" value="InterPro"/>
</dbReference>
<organism evidence="3 4">
    <name type="scientific">Corynebacterium frankenforstense DSM 45800</name>
    <dbReference type="NCBI Taxonomy" id="1437875"/>
    <lineage>
        <taxon>Bacteria</taxon>
        <taxon>Bacillati</taxon>
        <taxon>Actinomycetota</taxon>
        <taxon>Actinomycetes</taxon>
        <taxon>Mycobacteriales</taxon>
        <taxon>Corynebacteriaceae</taxon>
        <taxon>Corynebacterium</taxon>
    </lineage>
</organism>
<comment type="function">
    <text evidence="1">May be involved in the formation or repair of [Fe-S] clusters present in iron-sulfur proteins.</text>
</comment>
<dbReference type="Pfam" id="PF01106">
    <property type="entry name" value="NifU"/>
    <property type="match status" value="1"/>
</dbReference>
<dbReference type="STRING" id="1437875.CFRA_04500"/>
<dbReference type="Gene3D" id="3.30.300.130">
    <property type="entry name" value="Fe-S cluster assembly (FSCA)"/>
    <property type="match status" value="1"/>
</dbReference>